<organism evidence="1 2">
    <name type="scientific">Rhodanobacter aciditrophus</name>
    <dbReference type="NCBI Taxonomy" id="1623218"/>
    <lineage>
        <taxon>Bacteria</taxon>
        <taxon>Pseudomonadati</taxon>
        <taxon>Pseudomonadota</taxon>
        <taxon>Gammaproteobacteria</taxon>
        <taxon>Lysobacterales</taxon>
        <taxon>Rhodanobacteraceae</taxon>
        <taxon>Rhodanobacter</taxon>
    </lineage>
</organism>
<name>A0ABW4AXK5_9GAMM</name>
<accession>A0ABW4AXK5</accession>
<proteinExistence type="predicted"/>
<evidence type="ECO:0000313" key="2">
    <source>
        <dbReference type="Proteomes" id="UP001597059"/>
    </source>
</evidence>
<dbReference type="EMBL" id="JBHTMN010000003">
    <property type="protein sequence ID" value="MFD1381979.1"/>
    <property type="molecule type" value="Genomic_DNA"/>
</dbReference>
<dbReference type="Proteomes" id="UP001597059">
    <property type="component" value="Unassembled WGS sequence"/>
</dbReference>
<sequence>MGSLIVLALLFWGKIVPESLENQKEIYQAGGRGTSPPISAAGPEPTIVLLALA</sequence>
<keyword evidence="2" id="KW-1185">Reference proteome</keyword>
<reference evidence="2" key="1">
    <citation type="journal article" date="2019" name="Int. J. Syst. Evol. Microbiol.">
        <title>The Global Catalogue of Microorganisms (GCM) 10K type strain sequencing project: providing services to taxonomists for standard genome sequencing and annotation.</title>
        <authorList>
            <consortium name="The Broad Institute Genomics Platform"/>
            <consortium name="The Broad Institute Genome Sequencing Center for Infectious Disease"/>
            <person name="Wu L."/>
            <person name="Ma J."/>
        </authorList>
    </citation>
    <scope>NUCLEOTIDE SEQUENCE [LARGE SCALE GENOMIC DNA]</scope>
    <source>
        <strain evidence="2">JCM 30774</strain>
    </source>
</reference>
<comment type="caution">
    <text evidence="1">The sequence shown here is derived from an EMBL/GenBank/DDBJ whole genome shotgun (WGS) entry which is preliminary data.</text>
</comment>
<protein>
    <submittedName>
        <fullName evidence="1">Uncharacterized protein</fullName>
    </submittedName>
</protein>
<dbReference type="RefSeq" id="WP_377364516.1">
    <property type="nucleotide sequence ID" value="NZ_JBHTMN010000003.1"/>
</dbReference>
<gene>
    <name evidence="1" type="ORF">ACFQ45_01285</name>
</gene>
<evidence type="ECO:0000313" key="1">
    <source>
        <dbReference type="EMBL" id="MFD1381979.1"/>
    </source>
</evidence>